<gene>
    <name evidence="5" type="ORF">Aglo03_48890</name>
</gene>
<evidence type="ECO:0000313" key="5">
    <source>
        <dbReference type="EMBL" id="GLW94073.1"/>
    </source>
</evidence>
<evidence type="ECO:0000256" key="2">
    <source>
        <dbReference type="ARBA" id="ARBA00022723"/>
    </source>
</evidence>
<dbReference type="PANTHER" id="PTHR23080">
    <property type="entry name" value="THAP DOMAIN PROTEIN"/>
    <property type="match status" value="1"/>
</dbReference>
<comment type="cofactor">
    <cofactor evidence="1">
        <name>a divalent metal cation</name>
        <dbReference type="ChEBI" id="CHEBI:60240"/>
    </cofactor>
</comment>
<evidence type="ECO:0008006" key="7">
    <source>
        <dbReference type="Google" id="ProtNLM"/>
    </source>
</evidence>
<accession>A0A9W6QPB0</accession>
<keyword evidence="2" id="KW-0479">Metal-binding</keyword>
<protein>
    <recommendedName>
        <fullName evidence="7">Helix-turn-helix of DDE superfamily endonuclease</fullName>
    </recommendedName>
</protein>
<keyword evidence="6" id="KW-1185">Reference proteome</keyword>
<evidence type="ECO:0000256" key="1">
    <source>
        <dbReference type="ARBA" id="ARBA00001968"/>
    </source>
</evidence>
<evidence type="ECO:0000259" key="4">
    <source>
        <dbReference type="Pfam" id="PF13613"/>
    </source>
</evidence>
<organism evidence="5 6">
    <name type="scientific">Actinokineospora globicatena</name>
    <dbReference type="NCBI Taxonomy" id="103729"/>
    <lineage>
        <taxon>Bacteria</taxon>
        <taxon>Bacillati</taxon>
        <taxon>Actinomycetota</taxon>
        <taxon>Actinomycetes</taxon>
        <taxon>Pseudonocardiales</taxon>
        <taxon>Pseudonocardiaceae</taxon>
        <taxon>Actinokineospora</taxon>
    </lineage>
</organism>
<evidence type="ECO:0000313" key="6">
    <source>
        <dbReference type="Proteomes" id="UP001165042"/>
    </source>
</evidence>
<feature type="domain" description="DDE Tnp4" evidence="3">
    <location>
        <begin position="66"/>
        <end position="209"/>
    </location>
</feature>
<dbReference type="AlphaFoldDB" id="A0A9W6QPB0"/>
<dbReference type="EMBL" id="BSSD01000008">
    <property type="protein sequence ID" value="GLW94073.1"/>
    <property type="molecule type" value="Genomic_DNA"/>
</dbReference>
<dbReference type="InterPro" id="IPR027806">
    <property type="entry name" value="HARBI1_dom"/>
</dbReference>
<dbReference type="Proteomes" id="UP001165042">
    <property type="component" value="Unassembled WGS sequence"/>
</dbReference>
<evidence type="ECO:0000259" key="3">
    <source>
        <dbReference type="Pfam" id="PF13359"/>
    </source>
</evidence>
<feature type="domain" description="Transposase Helix-turn-helix" evidence="4">
    <location>
        <begin position="5"/>
        <end position="45"/>
    </location>
</feature>
<dbReference type="Pfam" id="PF13359">
    <property type="entry name" value="DDE_Tnp_4"/>
    <property type="match status" value="1"/>
</dbReference>
<comment type="caution">
    <text evidence="5">The sequence shown here is derived from an EMBL/GenBank/DDBJ whole genome shotgun (WGS) entry which is preliminary data.</text>
</comment>
<dbReference type="GO" id="GO:0046872">
    <property type="term" value="F:metal ion binding"/>
    <property type="evidence" value="ECO:0007669"/>
    <property type="project" value="UniProtKB-KW"/>
</dbReference>
<dbReference type="InterPro" id="IPR027805">
    <property type="entry name" value="Transposase_HTH_dom"/>
</dbReference>
<reference evidence="5" key="1">
    <citation type="submission" date="2023-02" db="EMBL/GenBank/DDBJ databases">
        <title>Actinokineospora globicatena NBRC 15670.</title>
        <authorList>
            <person name="Ichikawa N."/>
            <person name="Sato H."/>
            <person name="Tonouchi N."/>
        </authorList>
    </citation>
    <scope>NUCLEOTIDE SEQUENCE</scope>
    <source>
        <strain evidence="5">NBRC 15670</strain>
    </source>
</reference>
<name>A0A9W6QPB0_9PSEU</name>
<proteinExistence type="predicted"/>
<sequence length="216" mass="24879">MFTSLVVTLTYLRRNRVQAELAETFGVSQSTISRAIAAMIPLLGSVLADHVPTVDDVDNQRRHIIDGTLLPCWSWVSQPGLHSRRHRRTGVNVQVACTLDGALAWVSRPFEGRHHDFHCLKQSGILQGRNTTSWLADKGYIGSDMIIPFRKPRKREQPLWQKDYNFRHNKIRVAVERAIAHLKTWRILHTDYRRPYNTFATTITAVIGLYFYARSE</sequence>
<dbReference type="Pfam" id="PF13613">
    <property type="entry name" value="HTH_Tnp_4"/>
    <property type="match status" value="1"/>
</dbReference>